<dbReference type="GO" id="GO:0006000">
    <property type="term" value="P:fructose metabolic process"/>
    <property type="evidence" value="ECO:0007669"/>
    <property type="project" value="UniProtKB-ARBA"/>
</dbReference>
<sequence length="315" mass="34144">MAKVICPGEVLIDFISLENGKKLVDVEKFQKKAGGAPANVATALVKLGASAEFVGAVGKDSFGKFLIETLEHYKVGTSHVIEDPNLGTTIAYVSIDEDGERDFEFMRGADGNISPEQINFEAFNDCKIVHLGSATALLGAQLYEVYQAFIDFATKNDKFISFDPNYRDALYHDKQALFVKHCKEVIKHVDLIKVSEEEGQIITGEENHEKMIAALHALGAKIVTLTLGKEGSLVSIEKTYKVESVPVKMIDSTGAGDAFIGALLSQIANLEQPKSILTDEAMLVDFTKNANKVGALTTTKLGALDSIPSWDEITA</sequence>
<dbReference type="RefSeq" id="WP_055245251.1">
    <property type="nucleotide sequence ID" value="NZ_CP071250.1"/>
</dbReference>
<dbReference type="PROSITE" id="PS00584">
    <property type="entry name" value="PFKB_KINASES_2"/>
    <property type="match status" value="1"/>
</dbReference>
<comment type="similarity">
    <text evidence="1 4">Belongs to the carbohydrate kinase PfkB family.</text>
</comment>
<gene>
    <name evidence="6" type="ORF">J0J70_10970</name>
</gene>
<evidence type="ECO:0000259" key="5">
    <source>
        <dbReference type="Pfam" id="PF00294"/>
    </source>
</evidence>
<evidence type="ECO:0000256" key="4">
    <source>
        <dbReference type="RuleBase" id="RU003704"/>
    </source>
</evidence>
<feature type="domain" description="Carbohydrate kinase PfkB" evidence="5">
    <location>
        <begin position="1"/>
        <end position="309"/>
    </location>
</feature>
<dbReference type="InterPro" id="IPR011611">
    <property type="entry name" value="PfkB_dom"/>
</dbReference>
<dbReference type="PANTHER" id="PTHR43085:SF54">
    <property type="entry name" value="PUTATIVE-RELATED"/>
    <property type="match status" value="1"/>
</dbReference>
<reference evidence="6" key="1">
    <citation type="submission" date="2021-03" db="EMBL/GenBank/DDBJ databases">
        <title>Comparative Genomics and Metabolomics in the genus Turicibacter.</title>
        <authorList>
            <person name="Maki J."/>
            <person name="Looft T."/>
        </authorList>
    </citation>
    <scope>NUCLEOTIDE SEQUENCE</scope>
    <source>
        <strain evidence="6">ISU324</strain>
    </source>
</reference>
<dbReference type="PANTHER" id="PTHR43085">
    <property type="entry name" value="HEXOKINASE FAMILY MEMBER"/>
    <property type="match status" value="1"/>
</dbReference>
<dbReference type="EMBL" id="CP071250">
    <property type="protein sequence ID" value="UUF08119.1"/>
    <property type="molecule type" value="Genomic_DNA"/>
</dbReference>
<dbReference type="PROSITE" id="PS00583">
    <property type="entry name" value="PFKB_KINASES_1"/>
    <property type="match status" value="1"/>
</dbReference>
<dbReference type="PRINTS" id="PR00990">
    <property type="entry name" value="RIBOKINASE"/>
</dbReference>
<dbReference type="InterPro" id="IPR002173">
    <property type="entry name" value="Carboh/pur_kinase_PfkB_CS"/>
</dbReference>
<evidence type="ECO:0000256" key="2">
    <source>
        <dbReference type="ARBA" id="ARBA00022679"/>
    </source>
</evidence>
<evidence type="ECO:0000313" key="7">
    <source>
        <dbReference type="Proteomes" id="UP001058072"/>
    </source>
</evidence>
<dbReference type="Gene3D" id="3.40.1190.20">
    <property type="match status" value="1"/>
</dbReference>
<evidence type="ECO:0000256" key="3">
    <source>
        <dbReference type="ARBA" id="ARBA00022777"/>
    </source>
</evidence>
<dbReference type="SUPFAM" id="SSF53613">
    <property type="entry name" value="Ribokinase-like"/>
    <property type="match status" value="1"/>
</dbReference>
<keyword evidence="3 4" id="KW-0418">Kinase</keyword>
<evidence type="ECO:0000256" key="1">
    <source>
        <dbReference type="ARBA" id="ARBA00010688"/>
    </source>
</evidence>
<dbReference type="CDD" id="cd01167">
    <property type="entry name" value="bac_FRK"/>
    <property type="match status" value="1"/>
</dbReference>
<keyword evidence="2 4" id="KW-0808">Transferase</keyword>
<dbReference type="AlphaFoldDB" id="A0A9Q9CFQ2"/>
<dbReference type="InterPro" id="IPR029056">
    <property type="entry name" value="Ribokinase-like"/>
</dbReference>
<dbReference type="InterPro" id="IPR002139">
    <property type="entry name" value="Ribo/fructo_kinase"/>
</dbReference>
<proteinExistence type="inferred from homology"/>
<name>A0A9Q9CFQ2_9FIRM</name>
<evidence type="ECO:0000313" key="6">
    <source>
        <dbReference type="EMBL" id="UUF08119.1"/>
    </source>
</evidence>
<dbReference type="Pfam" id="PF00294">
    <property type="entry name" value="PfkB"/>
    <property type="match status" value="1"/>
</dbReference>
<organism evidence="6 7">
    <name type="scientific">Turicibacter bilis</name>
    <dbReference type="NCBI Taxonomy" id="2735723"/>
    <lineage>
        <taxon>Bacteria</taxon>
        <taxon>Bacillati</taxon>
        <taxon>Bacillota</taxon>
        <taxon>Erysipelotrichia</taxon>
        <taxon>Erysipelotrichales</taxon>
        <taxon>Turicibacteraceae</taxon>
        <taxon>Turicibacter</taxon>
    </lineage>
</organism>
<dbReference type="GO" id="GO:0008865">
    <property type="term" value="F:fructokinase activity"/>
    <property type="evidence" value="ECO:0007669"/>
    <property type="project" value="UniProtKB-ARBA"/>
</dbReference>
<accession>A0A9Q9CFQ2</accession>
<dbReference type="InterPro" id="IPR050306">
    <property type="entry name" value="PfkB_Carbo_kinase"/>
</dbReference>
<protein>
    <submittedName>
        <fullName evidence="6">Carbohydrate kinase</fullName>
    </submittedName>
</protein>
<dbReference type="Proteomes" id="UP001058072">
    <property type="component" value="Chromosome"/>
</dbReference>